<organism evidence="2 3">
    <name type="scientific">Spizellomyces punctatus (strain DAOM BR117)</name>
    <dbReference type="NCBI Taxonomy" id="645134"/>
    <lineage>
        <taxon>Eukaryota</taxon>
        <taxon>Fungi</taxon>
        <taxon>Fungi incertae sedis</taxon>
        <taxon>Chytridiomycota</taxon>
        <taxon>Chytridiomycota incertae sedis</taxon>
        <taxon>Chytridiomycetes</taxon>
        <taxon>Spizellomycetales</taxon>
        <taxon>Spizellomycetaceae</taxon>
        <taxon>Spizellomyces</taxon>
    </lineage>
</organism>
<dbReference type="SUPFAM" id="SSF51197">
    <property type="entry name" value="Clavaminate synthase-like"/>
    <property type="match status" value="1"/>
</dbReference>
<dbReference type="PANTHER" id="PTHR21052">
    <property type="entry name" value="SPERMATOGENESIS ASSOCIATED 11-RELATED"/>
    <property type="match status" value="1"/>
</dbReference>
<dbReference type="GO" id="GO:0005759">
    <property type="term" value="C:mitochondrial matrix"/>
    <property type="evidence" value="ECO:0007669"/>
    <property type="project" value="TreeGrafter"/>
</dbReference>
<dbReference type="EMBL" id="KQ257470">
    <property type="protein sequence ID" value="KNC96235.1"/>
    <property type="molecule type" value="Genomic_DNA"/>
</dbReference>
<dbReference type="VEuPathDB" id="FungiDB:SPPG_08389"/>
<dbReference type="Gene3D" id="2.60.120.590">
    <property type="entry name" value="Alpha-ketoglutarate-dependent dioxygenase AlkB-like"/>
    <property type="match status" value="1"/>
</dbReference>
<dbReference type="GeneID" id="27691557"/>
<dbReference type="FunCoup" id="A0A0L0H422">
    <property type="interactions" value="17"/>
</dbReference>
<dbReference type="Pfam" id="PF13532">
    <property type="entry name" value="2OG-FeII_Oxy_2"/>
    <property type="match status" value="1"/>
</dbReference>
<dbReference type="RefSeq" id="XP_016604275.1">
    <property type="nucleotide sequence ID" value="XM_016756547.1"/>
</dbReference>
<dbReference type="AlphaFoldDB" id="A0A0L0H422"/>
<dbReference type="InterPro" id="IPR032870">
    <property type="entry name" value="ALKBH7-like"/>
</dbReference>
<sequence>MPPPVPFHHPVIRGMTFCPRLLPQSLLDTLLEHIDEEQWFDPLNGRNQVMRFGNLPPWLSQLVKISRDLLPNKLRERDPAFDQMIANYYDPGQGLRHHVDLVRRFDDGIVIASLAGSCVMEYRPAENKAEDMCSHILPSHDSVKSEQTHCQQTRNSVQNSKVAAKCPLLGEATQSTTIPILLSPGDVVCLSGPARWEWEHGIPERLEDEWENKRIPRGTRISITLRKLLPDALLMPCDG</sequence>
<dbReference type="OMA" id="CAHIDLM"/>
<dbReference type="InterPro" id="IPR037151">
    <property type="entry name" value="AlkB-like_sf"/>
</dbReference>
<evidence type="ECO:0000259" key="1">
    <source>
        <dbReference type="PROSITE" id="PS51471"/>
    </source>
</evidence>
<feature type="domain" description="Fe2OG dioxygenase" evidence="1">
    <location>
        <begin position="80"/>
        <end position="229"/>
    </location>
</feature>
<reference evidence="2 3" key="1">
    <citation type="submission" date="2009-08" db="EMBL/GenBank/DDBJ databases">
        <title>The Genome Sequence of Spizellomyces punctatus strain DAOM BR117.</title>
        <authorList>
            <consortium name="The Broad Institute Genome Sequencing Platform"/>
            <person name="Russ C."/>
            <person name="Cuomo C."/>
            <person name="Shea T."/>
            <person name="Young S.K."/>
            <person name="Zeng Q."/>
            <person name="Koehrsen M."/>
            <person name="Haas B."/>
            <person name="Borodovsky M."/>
            <person name="Guigo R."/>
            <person name="Alvarado L."/>
            <person name="Berlin A."/>
            <person name="Bochicchio J."/>
            <person name="Borenstein D."/>
            <person name="Chapman S."/>
            <person name="Chen Z."/>
            <person name="Engels R."/>
            <person name="Freedman E."/>
            <person name="Gellesch M."/>
            <person name="Goldberg J."/>
            <person name="Griggs A."/>
            <person name="Gujja S."/>
            <person name="Heiman D."/>
            <person name="Hepburn T."/>
            <person name="Howarth C."/>
            <person name="Jen D."/>
            <person name="Larson L."/>
            <person name="Lewis B."/>
            <person name="Mehta T."/>
            <person name="Park D."/>
            <person name="Pearson M."/>
            <person name="Roberts A."/>
            <person name="Saif S."/>
            <person name="Shenoy N."/>
            <person name="Sisk P."/>
            <person name="Stolte C."/>
            <person name="Sykes S."/>
            <person name="Thomson T."/>
            <person name="Walk T."/>
            <person name="White J."/>
            <person name="Yandava C."/>
            <person name="Burger G."/>
            <person name="Gray M.W."/>
            <person name="Holland P.W.H."/>
            <person name="King N."/>
            <person name="Lang F.B.F."/>
            <person name="Roger A.J."/>
            <person name="Ruiz-Trillo I."/>
            <person name="Lander E."/>
            <person name="Nusbaum C."/>
        </authorList>
    </citation>
    <scope>NUCLEOTIDE SEQUENCE [LARGE SCALE GENOMIC DNA]</scope>
    <source>
        <strain evidence="2 3">DAOM BR117</strain>
    </source>
</reference>
<evidence type="ECO:0000313" key="3">
    <source>
        <dbReference type="Proteomes" id="UP000053201"/>
    </source>
</evidence>
<dbReference type="eggNOG" id="KOG4176">
    <property type="taxonomic scope" value="Eukaryota"/>
</dbReference>
<gene>
    <name evidence="2" type="ORF">SPPG_08389</name>
</gene>
<dbReference type="PANTHER" id="PTHR21052:SF0">
    <property type="entry name" value="ALPHA-KETOGLUTARATE-DEPENDENT DIOXYGENASE ALKB HOMOLOG 7, MITOCHONDRIAL"/>
    <property type="match status" value="1"/>
</dbReference>
<dbReference type="GO" id="GO:0006631">
    <property type="term" value="P:fatty acid metabolic process"/>
    <property type="evidence" value="ECO:0007669"/>
    <property type="project" value="TreeGrafter"/>
</dbReference>
<name>A0A0L0H422_SPIPD</name>
<protein>
    <submittedName>
        <fullName evidence="2">Oxidoreductase</fullName>
    </submittedName>
</protein>
<dbReference type="InterPro" id="IPR005123">
    <property type="entry name" value="Oxoglu/Fe-dep_dioxygenase_dom"/>
</dbReference>
<dbReference type="GO" id="GO:0006974">
    <property type="term" value="P:DNA damage response"/>
    <property type="evidence" value="ECO:0007669"/>
    <property type="project" value="InterPro"/>
</dbReference>
<evidence type="ECO:0000313" key="2">
    <source>
        <dbReference type="EMBL" id="KNC96235.1"/>
    </source>
</evidence>
<proteinExistence type="predicted"/>
<dbReference type="OrthoDB" id="412814at2759"/>
<dbReference type="InterPro" id="IPR027450">
    <property type="entry name" value="AlkB-like"/>
</dbReference>
<dbReference type="InParanoid" id="A0A0L0H422"/>
<keyword evidence="3" id="KW-1185">Reference proteome</keyword>
<dbReference type="PROSITE" id="PS51471">
    <property type="entry name" value="FE2OG_OXY"/>
    <property type="match status" value="1"/>
</dbReference>
<accession>A0A0L0H422</accession>
<dbReference type="Proteomes" id="UP000053201">
    <property type="component" value="Unassembled WGS sequence"/>
</dbReference>